<keyword evidence="3" id="KW-1185">Reference proteome</keyword>
<evidence type="ECO:0000313" key="2">
    <source>
        <dbReference type="EMBL" id="MBB5066959.1"/>
    </source>
</evidence>
<accession>A0A840NC84</accession>
<dbReference type="RefSeq" id="WP_184476039.1">
    <property type="nucleotide sequence ID" value="NZ_JACHIV010000001.1"/>
</dbReference>
<sequence length="66" mass="7368">MIYVLAAIGALTVAALMWRAFGPVRDTANEGASTPRRAAPLAPDDDPEFLRRLDEQQRNKNDRDQD</sequence>
<feature type="compositionally biased region" description="Basic and acidic residues" evidence="1">
    <location>
        <begin position="48"/>
        <end position="66"/>
    </location>
</feature>
<name>A0A840NC84_9PSEU</name>
<dbReference type="EMBL" id="JACHIV010000001">
    <property type="protein sequence ID" value="MBB5066959.1"/>
    <property type="molecule type" value="Genomic_DNA"/>
</dbReference>
<evidence type="ECO:0000313" key="3">
    <source>
        <dbReference type="Proteomes" id="UP000580474"/>
    </source>
</evidence>
<dbReference type="AlphaFoldDB" id="A0A840NC84"/>
<reference evidence="2 3" key="1">
    <citation type="submission" date="2020-08" db="EMBL/GenBank/DDBJ databases">
        <title>Sequencing the genomes of 1000 actinobacteria strains.</title>
        <authorList>
            <person name="Klenk H.-P."/>
        </authorList>
    </citation>
    <scope>NUCLEOTIDE SEQUENCE [LARGE SCALE GENOMIC DNA]</scope>
    <source>
        <strain evidence="2 3">DSM 45582</strain>
    </source>
</reference>
<organism evidence="2 3">
    <name type="scientific">Saccharopolyspora gloriosae</name>
    <dbReference type="NCBI Taxonomy" id="455344"/>
    <lineage>
        <taxon>Bacteria</taxon>
        <taxon>Bacillati</taxon>
        <taxon>Actinomycetota</taxon>
        <taxon>Actinomycetes</taxon>
        <taxon>Pseudonocardiales</taxon>
        <taxon>Pseudonocardiaceae</taxon>
        <taxon>Saccharopolyspora</taxon>
    </lineage>
</organism>
<dbReference type="Proteomes" id="UP000580474">
    <property type="component" value="Unassembled WGS sequence"/>
</dbReference>
<proteinExistence type="predicted"/>
<evidence type="ECO:0000256" key="1">
    <source>
        <dbReference type="SAM" id="MobiDB-lite"/>
    </source>
</evidence>
<gene>
    <name evidence="2" type="ORF">BJ969_000047</name>
</gene>
<comment type="caution">
    <text evidence="2">The sequence shown here is derived from an EMBL/GenBank/DDBJ whole genome shotgun (WGS) entry which is preliminary data.</text>
</comment>
<protein>
    <submittedName>
        <fullName evidence="2">Uncharacterized protein</fullName>
    </submittedName>
</protein>
<feature type="region of interest" description="Disordered" evidence="1">
    <location>
        <begin position="26"/>
        <end position="66"/>
    </location>
</feature>